<dbReference type="InterPro" id="IPR051961">
    <property type="entry name" value="Fungal_Metabolite_Diox"/>
</dbReference>
<evidence type="ECO:0008006" key="5">
    <source>
        <dbReference type="Google" id="ProtNLM"/>
    </source>
</evidence>
<dbReference type="SUPFAM" id="SSF51197">
    <property type="entry name" value="Clavaminate synthase-like"/>
    <property type="match status" value="1"/>
</dbReference>
<dbReference type="InterPro" id="IPR008775">
    <property type="entry name" value="Phytyl_CoA_dOase-like"/>
</dbReference>
<dbReference type="Gene3D" id="2.60.120.620">
    <property type="entry name" value="q2cbj1_9rhob like domain"/>
    <property type="match status" value="1"/>
</dbReference>
<keyword evidence="4" id="KW-1185">Reference proteome</keyword>
<reference evidence="4" key="1">
    <citation type="journal article" date="2023" name="Commun. Biol.">
        <title>Genome analysis of Parmales, the sister group of diatoms, reveals the evolutionary specialization of diatoms from phago-mixotrophs to photoautotrophs.</title>
        <authorList>
            <person name="Ban H."/>
            <person name="Sato S."/>
            <person name="Yoshikawa S."/>
            <person name="Yamada K."/>
            <person name="Nakamura Y."/>
            <person name="Ichinomiya M."/>
            <person name="Sato N."/>
            <person name="Blanc-Mathieu R."/>
            <person name="Endo H."/>
            <person name="Kuwata A."/>
            <person name="Ogata H."/>
        </authorList>
    </citation>
    <scope>NUCLEOTIDE SEQUENCE [LARGE SCALE GENOMIC DNA]</scope>
    <source>
        <strain evidence="4">NIES 3701</strain>
    </source>
</reference>
<evidence type="ECO:0000313" key="4">
    <source>
        <dbReference type="Proteomes" id="UP001165085"/>
    </source>
</evidence>
<gene>
    <name evidence="3" type="ORF">TrST_g9658</name>
</gene>
<dbReference type="AlphaFoldDB" id="A0A9W7A7L9"/>
<sequence>MKLSAAHTLYYRHRNILFVLCMLLCVTKRTSEAYTHTFYPRGASTYSGASTTTIISLQGHTTVRPLHIRGAGNPQSRTTTNLSSSFEGGLEGGPTSARAALFADLKEAQTRMADDERDLLEQNTYPMLEPVPGKKKSKARSAGGGGGFGVGAKIAPGPVVSTATKLRLDTLQSEGVCYVPGVLGKDTAADMIETVQGELSRAMKAIKEDPAGSVARFNVPADVIDPLRGYLLLPLRDEGSVEAGDPNGATVRALRECLSTGTVLGDLFGSDLCGGGDAEWYDLTALRTEAGATRQPIHYDTPYQKVPGLFCAFIAMSDVEYSKGATVFLPGTHKNTAERRAFEEGGEAKDAMLSKKRSAHTVLKAGDAVVFDMRTLHAGTANLALSEGGGQRLLFILTFRNRKATGTLGHAPNLRPSYRHRGITLGEMREELDSPEPFAGDASDGVPFGDGLQQ</sequence>
<feature type="chain" id="PRO_5040803438" description="Phytanoyl-CoA dioxygenase" evidence="2">
    <location>
        <begin position="34"/>
        <end position="454"/>
    </location>
</feature>
<dbReference type="Proteomes" id="UP001165085">
    <property type="component" value="Unassembled WGS sequence"/>
</dbReference>
<evidence type="ECO:0000313" key="3">
    <source>
        <dbReference type="EMBL" id="GMH64946.1"/>
    </source>
</evidence>
<feature type="region of interest" description="Disordered" evidence="1">
    <location>
        <begin position="430"/>
        <end position="454"/>
    </location>
</feature>
<organism evidence="3 4">
    <name type="scientific">Triparma strigata</name>
    <dbReference type="NCBI Taxonomy" id="1606541"/>
    <lineage>
        <taxon>Eukaryota</taxon>
        <taxon>Sar</taxon>
        <taxon>Stramenopiles</taxon>
        <taxon>Ochrophyta</taxon>
        <taxon>Bolidophyceae</taxon>
        <taxon>Parmales</taxon>
        <taxon>Triparmaceae</taxon>
        <taxon>Triparma</taxon>
    </lineage>
</organism>
<proteinExistence type="predicted"/>
<evidence type="ECO:0000256" key="2">
    <source>
        <dbReference type="SAM" id="SignalP"/>
    </source>
</evidence>
<dbReference type="Pfam" id="PF05721">
    <property type="entry name" value="PhyH"/>
    <property type="match status" value="1"/>
</dbReference>
<comment type="caution">
    <text evidence="3">The sequence shown here is derived from an EMBL/GenBank/DDBJ whole genome shotgun (WGS) entry which is preliminary data.</text>
</comment>
<feature type="signal peptide" evidence="2">
    <location>
        <begin position="1"/>
        <end position="33"/>
    </location>
</feature>
<evidence type="ECO:0000256" key="1">
    <source>
        <dbReference type="SAM" id="MobiDB-lite"/>
    </source>
</evidence>
<keyword evidence="2" id="KW-0732">Signal</keyword>
<accession>A0A9W7A7L9</accession>
<name>A0A9W7A7L9_9STRA</name>
<protein>
    <recommendedName>
        <fullName evidence="5">Phytanoyl-CoA dioxygenase</fullName>
    </recommendedName>
</protein>
<feature type="region of interest" description="Disordered" evidence="1">
    <location>
        <begin position="68"/>
        <end position="90"/>
    </location>
</feature>
<dbReference type="PANTHER" id="PTHR37563:SF2">
    <property type="entry name" value="PHYTANOYL-COA DIOXYGENASE FAMILY PROTEIN (AFU_ORTHOLOGUE AFUA_2G03330)"/>
    <property type="match status" value="1"/>
</dbReference>
<dbReference type="OrthoDB" id="198655at2759"/>
<dbReference type="PANTHER" id="PTHR37563">
    <property type="entry name" value="PHYTANOYL-COA DIOXYGENASE FAMILY PROTEIN (AFU_ORTHOLOGUE AFUA_2G03330)"/>
    <property type="match status" value="1"/>
</dbReference>
<dbReference type="EMBL" id="BRXY01000098">
    <property type="protein sequence ID" value="GMH64946.1"/>
    <property type="molecule type" value="Genomic_DNA"/>
</dbReference>